<dbReference type="CDD" id="cd00610">
    <property type="entry name" value="OAT_like"/>
    <property type="match status" value="1"/>
</dbReference>
<dbReference type="Proteomes" id="UP000657918">
    <property type="component" value="Chromosome 16"/>
</dbReference>
<dbReference type="AlphaFoldDB" id="A0A835J9D3"/>
<dbReference type="InterPro" id="IPR015424">
    <property type="entry name" value="PyrdxlP-dep_Trfase"/>
</dbReference>
<dbReference type="GO" id="GO:0004015">
    <property type="term" value="F:adenosylmethionine-8-amino-7-oxononanoate transaminase activity"/>
    <property type="evidence" value="ECO:0007669"/>
    <property type="project" value="TreeGrafter"/>
</dbReference>
<dbReference type="GO" id="GO:0030170">
    <property type="term" value="F:pyridoxal phosphate binding"/>
    <property type="evidence" value="ECO:0007669"/>
    <property type="project" value="InterPro"/>
</dbReference>
<comment type="similarity">
    <text evidence="3">Belongs to the class-III pyridoxal-phosphate-dependent aminotransferase family.</text>
</comment>
<dbReference type="PROSITE" id="PS50216">
    <property type="entry name" value="DHHC"/>
    <property type="match status" value="1"/>
</dbReference>
<sequence>MIQVMVRKHGWQLPAHTFQVVAITVFCLLVIAFYAFLAPFLGGKIWEYALIGTYTPVVLLVFILYVRSTAINPADPGIMSKFNSGDVANKVNVKHGKAVKDLPGKFDETGSAMHSSFSSPSRSSIAPANSNKKGSVGEIERAETAGQPPSRKSSHNIGLIFCALFVYEDCRKQEGIAEQQSNGEDALFCTLCNAEVRKFSKHCRSCDKCVDGFDHHCRWLNNCVGYKNYVTFISLMAISLVWLALEAGVGITVFVRCFVNKQSMKVEIVDTLGNGFSIAPFATVVAVCTVVSILACVPLGELFFFHLILIRKGITTYEYVVALRALSEAPAGASVDEELPNILYSPSGSATTGFSGGSSLGLQYKGAWCTPPRVFVDYQDEVVPHLDPGMVPSTIDPDAAGAQERGNKVPKRPVRISAWKLAKLDSAEAMRAAAKARASSSVLKPVDNHRLPDTECSSSGNVSVRSSASTDMGANKEFKNEPRLTALGNSFAPSQGSRDEYETGTQSMSSFSSPTHVHESVTLSPLPQIHSLGRFKAATSAPGLVHDHPVTSKAPLPTANNSLSHPTSGFDEKIMQKGSNTDALVLSAPSTSLSRDVKRTSVVWNQEAGRYVSVPASASEARNRTATQTVLPKSNPETVNDARKQAVPPQQASSSIAKASTRPAEKLMYTGDSIFFGGPLLSVPVRDGSRNEGSSGLREGQQRFALNLPRESRFKRDSVSNQLPVFVPGGFDTGNPSASDINMVISKLLRSTLKAQLGSCIRNGTDSGSSQEHLFRAPYLARLYATGASLQKEDSSTGGNSFKGHDMLAPFTAGWQSNDLDPLVIEKSEGSYVYDINGKKYLDALAGLWCTSLGGNEPRLVAAATEQLNKLPFYHSFWNRTTKPSLDLAKELLETFTASKMAKAFFTNSGSEANDTQVKLVWYYNNALGRPNKKKFIARAKSYHGSTLIAASLSGLPALHQKFDLPAPFVRHTDCPHYWRYHLPGETEEEFSTRLAKNLENLILKEGPETIAAFIAEPVMGAGGVIPPPATYFDKVQAVVKKYDILFIADEVICAFGRLGTMYGSDKFNIKPDLVSVAKALSSGYLPIGAVMVSPEVSDVIDSQSSKLGTFSHGFTYSGHPVACAVAIETLKIYKERNILDQVNRIAPKFQDGVKAFSDSPIIGEIRGTGLILGTEFVDNKSPNDPFPPDPLLIIPELRWPLGVGAYFGAQCEKEGMLVRVAGDNIMMSPPFIMSPEEVDELISKYGKALRATEERVKELKSQHKKQKISRIMTV</sequence>
<organism evidence="14 15">
    <name type="scientific">Salix dunnii</name>
    <dbReference type="NCBI Taxonomy" id="1413687"/>
    <lineage>
        <taxon>Eukaryota</taxon>
        <taxon>Viridiplantae</taxon>
        <taxon>Streptophyta</taxon>
        <taxon>Embryophyta</taxon>
        <taxon>Tracheophyta</taxon>
        <taxon>Spermatophyta</taxon>
        <taxon>Magnoliopsida</taxon>
        <taxon>eudicotyledons</taxon>
        <taxon>Gunneridae</taxon>
        <taxon>Pentapetalae</taxon>
        <taxon>rosids</taxon>
        <taxon>fabids</taxon>
        <taxon>Malpighiales</taxon>
        <taxon>Salicaceae</taxon>
        <taxon>Saliceae</taxon>
        <taxon>Salix</taxon>
    </lineage>
</organism>
<feature type="transmembrane region" description="Helical" evidence="12">
    <location>
        <begin position="48"/>
        <end position="66"/>
    </location>
</feature>
<evidence type="ECO:0000259" key="13">
    <source>
        <dbReference type="Pfam" id="PF01529"/>
    </source>
</evidence>
<keyword evidence="10" id="KW-0175">Coiled coil</keyword>
<feature type="transmembrane region" description="Helical" evidence="12">
    <location>
        <begin position="20"/>
        <end position="41"/>
    </location>
</feature>
<keyword evidence="7" id="KW-0663">Pyridoxal phosphate</keyword>
<dbReference type="GO" id="GO:0009102">
    <property type="term" value="P:biotin biosynthetic process"/>
    <property type="evidence" value="ECO:0007669"/>
    <property type="project" value="TreeGrafter"/>
</dbReference>
<feature type="domain" description="Palmitoyltransferase DHHC" evidence="13">
    <location>
        <begin position="186"/>
        <end position="320"/>
    </location>
</feature>
<evidence type="ECO:0000256" key="5">
    <source>
        <dbReference type="ARBA" id="ARBA00022679"/>
    </source>
</evidence>
<feature type="region of interest" description="Disordered" evidence="11">
    <location>
        <begin position="543"/>
        <end position="574"/>
    </location>
</feature>
<feature type="compositionally biased region" description="Polar residues" evidence="11">
    <location>
        <begin position="648"/>
        <end position="658"/>
    </location>
</feature>
<feature type="coiled-coil region" evidence="10">
    <location>
        <begin position="1243"/>
        <end position="1270"/>
    </location>
</feature>
<feature type="compositionally biased region" description="Polar residues" evidence="11">
    <location>
        <begin position="503"/>
        <end position="516"/>
    </location>
</feature>
<feature type="compositionally biased region" description="Polar residues" evidence="11">
    <location>
        <begin position="624"/>
        <end position="638"/>
    </location>
</feature>
<comment type="similarity">
    <text evidence="2">Belongs to the DHHC palmitoyltransferase family.</text>
</comment>
<dbReference type="PROSITE" id="PS00600">
    <property type="entry name" value="AA_TRANSFER_CLASS_3"/>
    <property type="match status" value="1"/>
</dbReference>
<evidence type="ECO:0000256" key="6">
    <source>
        <dbReference type="ARBA" id="ARBA00022692"/>
    </source>
</evidence>
<keyword evidence="15" id="KW-1185">Reference proteome</keyword>
<dbReference type="InterPro" id="IPR049704">
    <property type="entry name" value="Aminotrans_3_PPA_site"/>
</dbReference>
<name>A0A835J9D3_9ROSI</name>
<reference evidence="14 15" key="1">
    <citation type="submission" date="2020-10" db="EMBL/GenBank/DDBJ databases">
        <title>Plant Genome Project.</title>
        <authorList>
            <person name="Zhang R.-G."/>
        </authorList>
    </citation>
    <scope>NUCLEOTIDE SEQUENCE [LARGE SCALE GENOMIC DNA]</scope>
    <source>
        <strain evidence="14">FAFU-HL-1</strain>
        <tissue evidence="14">Leaf</tissue>
    </source>
</reference>
<dbReference type="FunFam" id="3.40.640.10:FF:000014">
    <property type="entry name" value="Adenosylmethionine-8-amino-7-oxononanoate aminotransferase, probable"/>
    <property type="match status" value="1"/>
</dbReference>
<comment type="subcellular location">
    <subcellularLocation>
        <location evidence="1">Endomembrane system</location>
        <topology evidence="1">Multi-pass membrane protein</topology>
    </subcellularLocation>
</comment>
<keyword evidence="8 12" id="KW-1133">Transmembrane helix</keyword>
<dbReference type="SUPFAM" id="SSF53383">
    <property type="entry name" value="PLP-dependent transferases"/>
    <property type="match status" value="1"/>
</dbReference>
<dbReference type="InterPro" id="IPR005814">
    <property type="entry name" value="Aminotrans_3"/>
</dbReference>
<feature type="transmembrane region" description="Helical" evidence="12">
    <location>
        <begin position="276"/>
        <end position="309"/>
    </location>
</feature>
<keyword evidence="9 12" id="KW-0472">Membrane</keyword>
<accession>A0A835J9D3</accession>
<dbReference type="OrthoDB" id="425114at2759"/>
<dbReference type="FunFam" id="3.90.1150.10:FF:000280">
    <property type="entry name" value="Class III aminotransferase"/>
    <property type="match status" value="1"/>
</dbReference>
<comment type="caution">
    <text evidence="14">The sequence shown here is derived from an EMBL/GenBank/DDBJ whole genome shotgun (WGS) entry which is preliminary data.</text>
</comment>
<evidence type="ECO:0000256" key="2">
    <source>
        <dbReference type="ARBA" id="ARBA00008574"/>
    </source>
</evidence>
<evidence type="ECO:0000256" key="1">
    <source>
        <dbReference type="ARBA" id="ARBA00004127"/>
    </source>
</evidence>
<keyword evidence="4" id="KW-0032">Aminotransferase</keyword>
<dbReference type="InterPro" id="IPR001594">
    <property type="entry name" value="Palmitoyltrfase_DHHC"/>
</dbReference>
<feature type="region of interest" description="Disordered" evidence="11">
    <location>
        <begin position="615"/>
        <end position="659"/>
    </location>
</feature>
<dbReference type="PANTHER" id="PTHR42684">
    <property type="entry name" value="ADENOSYLMETHIONINE-8-AMINO-7-OXONONANOATE AMINOTRANSFERASE"/>
    <property type="match status" value="1"/>
</dbReference>
<dbReference type="NCBIfam" id="NF004767">
    <property type="entry name" value="PRK06105.1"/>
    <property type="match status" value="1"/>
</dbReference>
<feature type="region of interest" description="Disordered" evidence="11">
    <location>
        <begin position="446"/>
        <end position="516"/>
    </location>
</feature>
<evidence type="ECO:0000313" key="14">
    <source>
        <dbReference type="EMBL" id="KAF9664449.1"/>
    </source>
</evidence>
<dbReference type="Pfam" id="PF01529">
    <property type="entry name" value="DHHC"/>
    <property type="match status" value="1"/>
</dbReference>
<keyword evidence="5" id="KW-0808">Transferase</keyword>
<evidence type="ECO:0000256" key="8">
    <source>
        <dbReference type="ARBA" id="ARBA00022989"/>
    </source>
</evidence>
<dbReference type="Gene3D" id="3.90.1150.10">
    <property type="entry name" value="Aspartate Aminotransferase, domain 1"/>
    <property type="match status" value="1"/>
</dbReference>
<feature type="compositionally biased region" description="Polar residues" evidence="11">
    <location>
        <begin position="558"/>
        <end position="567"/>
    </location>
</feature>
<dbReference type="PANTHER" id="PTHR42684:SF19">
    <property type="entry name" value="GAMMA AMINOBUTYRATE TRANSAMINASE 3, CHLOROPLASTIC"/>
    <property type="match status" value="1"/>
</dbReference>
<evidence type="ECO:0000313" key="15">
    <source>
        <dbReference type="Proteomes" id="UP000657918"/>
    </source>
</evidence>
<evidence type="ECO:0000256" key="3">
    <source>
        <dbReference type="ARBA" id="ARBA00008954"/>
    </source>
</evidence>
<evidence type="ECO:0000256" key="7">
    <source>
        <dbReference type="ARBA" id="ARBA00022898"/>
    </source>
</evidence>
<feature type="compositionally biased region" description="Low complexity" evidence="11">
    <location>
        <begin position="111"/>
        <end position="130"/>
    </location>
</feature>
<feature type="transmembrane region" description="Helical" evidence="12">
    <location>
        <begin position="229"/>
        <end position="255"/>
    </location>
</feature>
<evidence type="ECO:0000256" key="11">
    <source>
        <dbReference type="SAM" id="MobiDB-lite"/>
    </source>
</evidence>
<dbReference type="GO" id="GO:0009448">
    <property type="term" value="P:gamma-aminobutyric acid metabolic process"/>
    <property type="evidence" value="ECO:0007669"/>
    <property type="project" value="TreeGrafter"/>
</dbReference>
<feature type="compositionally biased region" description="Polar residues" evidence="11">
    <location>
        <begin position="487"/>
        <end position="496"/>
    </location>
</feature>
<evidence type="ECO:0000256" key="12">
    <source>
        <dbReference type="SAM" id="Phobius"/>
    </source>
</evidence>
<dbReference type="Gene3D" id="3.40.640.10">
    <property type="entry name" value="Type I PLP-dependent aspartate aminotransferase-like (Major domain)"/>
    <property type="match status" value="1"/>
</dbReference>
<dbReference type="EMBL" id="JADGMS010000016">
    <property type="protein sequence ID" value="KAF9664449.1"/>
    <property type="molecule type" value="Genomic_DNA"/>
</dbReference>
<gene>
    <name evidence="14" type="ORF">SADUNF_Sadunf16G0020000</name>
</gene>
<evidence type="ECO:0000256" key="10">
    <source>
        <dbReference type="SAM" id="Coils"/>
    </source>
</evidence>
<dbReference type="GO" id="GO:0016409">
    <property type="term" value="F:palmitoyltransferase activity"/>
    <property type="evidence" value="ECO:0007669"/>
    <property type="project" value="InterPro"/>
</dbReference>
<dbReference type="Pfam" id="PF00202">
    <property type="entry name" value="Aminotran_3"/>
    <property type="match status" value="1"/>
</dbReference>
<feature type="compositionally biased region" description="Low complexity" evidence="11">
    <location>
        <begin position="457"/>
        <end position="469"/>
    </location>
</feature>
<protein>
    <recommendedName>
        <fullName evidence="13">Palmitoyltransferase DHHC domain-containing protein</fullName>
    </recommendedName>
</protein>
<keyword evidence="6 12" id="KW-0812">Transmembrane</keyword>
<dbReference type="InterPro" id="IPR015421">
    <property type="entry name" value="PyrdxlP-dep_Trfase_major"/>
</dbReference>
<proteinExistence type="inferred from homology"/>
<dbReference type="InterPro" id="IPR015422">
    <property type="entry name" value="PyrdxlP-dep_Trfase_small"/>
</dbReference>
<feature type="region of interest" description="Disordered" evidence="11">
    <location>
        <begin position="110"/>
        <end position="153"/>
    </location>
</feature>
<evidence type="ECO:0000256" key="9">
    <source>
        <dbReference type="ARBA" id="ARBA00023136"/>
    </source>
</evidence>
<evidence type="ECO:0000256" key="4">
    <source>
        <dbReference type="ARBA" id="ARBA00022576"/>
    </source>
</evidence>
<dbReference type="GO" id="GO:0012505">
    <property type="term" value="C:endomembrane system"/>
    <property type="evidence" value="ECO:0007669"/>
    <property type="project" value="UniProtKB-SubCell"/>
</dbReference>